<dbReference type="Pfam" id="PF14900">
    <property type="entry name" value="DUF4493"/>
    <property type="match status" value="1"/>
</dbReference>
<proteinExistence type="predicted"/>
<evidence type="ECO:0000256" key="1">
    <source>
        <dbReference type="SAM" id="SignalP"/>
    </source>
</evidence>
<dbReference type="RefSeq" id="WP_172465356.1">
    <property type="nucleotide sequence ID" value="NZ_CALVFX010000006.1"/>
</dbReference>
<dbReference type="PROSITE" id="PS51257">
    <property type="entry name" value="PROKAR_LIPOPROTEIN"/>
    <property type="match status" value="1"/>
</dbReference>
<evidence type="ECO:0000313" key="2">
    <source>
        <dbReference type="EMBL" id="SUE34876.1"/>
    </source>
</evidence>
<sequence length="475" mass="51104">MKTYAKYNRIRLAAIAMAAGGLLASCVEAKDPYNPTGGNENRYGTMSVSSLGREGDFIVVESDGKTKADGAAVPDVGTFRVAVLDSKGENVVHDNINDKDYRWNTFAEVEGQLVTIPSGKYKLEAASLTDEPQAAWETPYYYGVQDFTVRISELTNVSLVCKLANVKVTVEYDQEFLDKVDNPQVQVYFDYTDETAQKVSADLIWSSSETRAGYFKVPEDGKLYVKVTGTRKEDGQPLGNGEGQTEIISGVQAMQWHKVRIGYQQSGQLSASVTVDYSTVDSEHTVEIPDGDGVIDGGSNNDNWENEGGGDQTGDLAIVGADFNGSAFDISQRLTVSVADKNEIDVRFDAPKGIDRLYVTIESDALASLLPGLGLEGGVAFDIANPPAASEKPDGVSEEMWWVNMFANSEIGILDPAVPIKGKTTHTFRVGGLMELLGGVADPATNGPAVHEFGLKVVDASGAEKEATLSIYLTE</sequence>
<feature type="signal peptide" evidence="1">
    <location>
        <begin position="1"/>
        <end position="29"/>
    </location>
</feature>
<dbReference type="STRING" id="880526.GCA_000427365_01705"/>
<dbReference type="AlphaFoldDB" id="A0A379MTZ6"/>
<dbReference type="InterPro" id="IPR027840">
    <property type="entry name" value="DUF4493"/>
</dbReference>
<protein>
    <recommendedName>
        <fullName evidence="4">DUF4493 domain-containing protein</fullName>
    </recommendedName>
</protein>
<accession>A0A379MTZ6</accession>
<dbReference type="EMBL" id="UGVL01000001">
    <property type="protein sequence ID" value="SUE34876.1"/>
    <property type="molecule type" value="Genomic_DNA"/>
</dbReference>
<name>A0A379MTZ6_9BACT</name>
<gene>
    <name evidence="2" type="ORF">NCTC11190_02113</name>
</gene>
<reference evidence="2 3" key="1">
    <citation type="submission" date="2018-06" db="EMBL/GenBank/DDBJ databases">
        <authorList>
            <consortium name="Pathogen Informatics"/>
            <person name="Doyle S."/>
        </authorList>
    </citation>
    <scope>NUCLEOTIDE SEQUENCE [LARGE SCALE GENOMIC DNA]</scope>
    <source>
        <strain evidence="2 3">NCTC11190</strain>
    </source>
</reference>
<evidence type="ECO:0000313" key="3">
    <source>
        <dbReference type="Proteomes" id="UP000255233"/>
    </source>
</evidence>
<organism evidence="2 3">
    <name type="scientific">Rikenella microfusus</name>
    <dbReference type="NCBI Taxonomy" id="28139"/>
    <lineage>
        <taxon>Bacteria</taxon>
        <taxon>Pseudomonadati</taxon>
        <taxon>Bacteroidota</taxon>
        <taxon>Bacteroidia</taxon>
        <taxon>Bacteroidales</taxon>
        <taxon>Rikenellaceae</taxon>
        <taxon>Rikenella</taxon>
    </lineage>
</organism>
<feature type="chain" id="PRO_5016640744" description="DUF4493 domain-containing protein" evidence="1">
    <location>
        <begin position="30"/>
        <end position="475"/>
    </location>
</feature>
<evidence type="ECO:0008006" key="4">
    <source>
        <dbReference type="Google" id="ProtNLM"/>
    </source>
</evidence>
<keyword evidence="3" id="KW-1185">Reference proteome</keyword>
<keyword evidence="1" id="KW-0732">Signal</keyword>
<dbReference type="Proteomes" id="UP000255233">
    <property type="component" value="Unassembled WGS sequence"/>
</dbReference>